<name>A0A7Y6C234_9BACL</name>
<comment type="similarity">
    <text evidence="1 4">Belongs to the glycosyl hydrolase 26 family.</text>
</comment>
<feature type="active site" description="Proton donor" evidence="4">
    <location>
        <position position="354"/>
    </location>
</feature>
<dbReference type="GO" id="GO:0006080">
    <property type="term" value="P:substituted mannan metabolic process"/>
    <property type="evidence" value="ECO:0007669"/>
    <property type="project" value="InterPro"/>
</dbReference>
<proteinExistence type="inferred from homology"/>
<dbReference type="Gene3D" id="2.60.120.260">
    <property type="entry name" value="Galactose-binding domain-like"/>
    <property type="match status" value="1"/>
</dbReference>
<dbReference type="PRINTS" id="PR00739">
    <property type="entry name" value="GLHYDRLASE26"/>
</dbReference>
<feature type="signal peptide" evidence="5">
    <location>
        <begin position="1"/>
        <end position="19"/>
    </location>
</feature>
<sequence length="508" mass="57437">MLGSAIFLLSIIMSSFTHSRVEAAITVPGFVVEPEPFPDQAQALIVTFKDAQLEGYGIEKRDETTAKAEDNAYDGKGYISYFFEEDHTTKGSATFKVEAPEDGLYELSLGYYIPEGNGDKTTSIQVNGSGAGELTLNAPNPGKVRAEKKVTKVLLNRGSNSIQLLRGWGYYGIEYIKLDHVDPNISKQDIKMDTISNSKATPQAKALLNFMTSQYGKNIISGQQTLEDAKWIYKQTGKLPALVSSDLMDYSPSRVENGSTSNEVEKMIEWYERGGIVSLSWHWNAPKGIGGNEPGREWWRGFNTEFTSFDVEYALNHPESEDYKLLIRDIDAIAVQLKRLQDHNIPVLWRPLHEAEGGWFWWGAKGPEPAKKLYRLMYQRLTDHHQLNNLIWVWNSVKEEWYPGDDMVDIVSVDVYNPAGDHSPNISKYDDLLFLSKHKKLVALAENGPIPDPDLLKTYGAHWSFFNTWTGDYLRDGKTNTKEYLKKVYNHDNVITLDELPEGLYGSP</sequence>
<feature type="active site" description="Nucleophile" evidence="4">
    <location>
        <position position="446"/>
    </location>
</feature>
<dbReference type="Pfam" id="PF16990">
    <property type="entry name" value="CBM_35"/>
    <property type="match status" value="1"/>
</dbReference>
<dbReference type="InterPro" id="IPR000805">
    <property type="entry name" value="Glyco_hydro_26"/>
</dbReference>
<dbReference type="PROSITE" id="PS50206">
    <property type="entry name" value="RHODANESE_3"/>
    <property type="match status" value="1"/>
</dbReference>
<evidence type="ECO:0000259" key="7">
    <source>
        <dbReference type="PROSITE" id="PS51764"/>
    </source>
</evidence>
<dbReference type="AlphaFoldDB" id="A0A7Y6C234"/>
<dbReference type="PROSITE" id="PS51764">
    <property type="entry name" value="GH26"/>
    <property type="match status" value="1"/>
</dbReference>
<keyword evidence="5" id="KW-0732">Signal</keyword>
<evidence type="ECO:0000313" key="8">
    <source>
        <dbReference type="EMBL" id="NUU79198.1"/>
    </source>
</evidence>
<dbReference type="PANTHER" id="PTHR40079">
    <property type="entry name" value="MANNAN ENDO-1,4-BETA-MANNOSIDASE E-RELATED"/>
    <property type="match status" value="1"/>
</dbReference>
<accession>A0A7Y6C234</accession>
<dbReference type="PANTHER" id="PTHR40079:SF4">
    <property type="entry name" value="GH26 DOMAIN-CONTAINING PROTEIN-RELATED"/>
    <property type="match status" value="1"/>
</dbReference>
<evidence type="ECO:0000256" key="1">
    <source>
        <dbReference type="ARBA" id="ARBA00007754"/>
    </source>
</evidence>
<protein>
    <submittedName>
        <fullName evidence="8">Beta-mannanase</fullName>
    </submittedName>
</protein>
<dbReference type="InterPro" id="IPR001763">
    <property type="entry name" value="Rhodanese-like_dom"/>
</dbReference>
<comment type="caution">
    <text evidence="8">The sequence shown here is derived from an EMBL/GenBank/DDBJ whole genome shotgun (WGS) entry which is preliminary data.</text>
</comment>
<gene>
    <name evidence="8" type="ORF">HP552_28780</name>
</gene>
<dbReference type="Pfam" id="PF02156">
    <property type="entry name" value="Glyco_hydro_26"/>
    <property type="match status" value="1"/>
</dbReference>
<evidence type="ECO:0000256" key="3">
    <source>
        <dbReference type="ARBA" id="ARBA00023295"/>
    </source>
</evidence>
<dbReference type="GO" id="GO:0030246">
    <property type="term" value="F:carbohydrate binding"/>
    <property type="evidence" value="ECO:0007669"/>
    <property type="project" value="InterPro"/>
</dbReference>
<dbReference type="GO" id="GO:0016985">
    <property type="term" value="F:mannan endo-1,4-beta-mannosidase activity"/>
    <property type="evidence" value="ECO:0007669"/>
    <property type="project" value="InterPro"/>
</dbReference>
<evidence type="ECO:0000313" key="9">
    <source>
        <dbReference type="Proteomes" id="UP000526125"/>
    </source>
</evidence>
<feature type="domain" description="Rhodanese" evidence="6">
    <location>
        <begin position="356"/>
        <end position="371"/>
    </location>
</feature>
<organism evidence="8 9">
    <name type="scientific">Paenibacillus xylanilyticus</name>
    <dbReference type="NCBI Taxonomy" id="248903"/>
    <lineage>
        <taxon>Bacteria</taxon>
        <taxon>Bacillati</taxon>
        <taxon>Bacillota</taxon>
        <taxon>Bacilli</taxon>
        <taxon>Bacillales</taxon>
        <taxon>Paenibacillaceae</taxon>
        <taxon>Paenibacillus</taxon>
    </lineage>
</organism>
<keyword evidence="2 4" id="KW-0378">Hydrolase</keyword>
<evidence type="ECO:0000256" key="4">
    <source>
        <dbReference type="PROSITE-ProRule" id="PRU01100"/>
    </source>
</evidence>
<dbReference type="InterPro" id="IPR017853">
    <property type="entry name" value="GH"/>
</dbReference>
<feature type="chain" id="PRO_5039291186" evidence="5">
    <location>
        <begin position="20"/>
        <end position="508"/>
    </location>
</feature>
<dbReference type="Gene3D" id="3.20.20.80">
    <property type="entry name" value="Glycosidases"/>
    <property type="match status" value="1"/>
</dbReference>
<evidence type="ECO:0000256" key="5">
    <source>
        <dbReference type="SAM" id="SignalP"/>
    </source>
</evidence>
<dbReference type="SUPFAM" id="SSF51445">
    <property type="entry name" value="(Trans)glycosidases"/>
    <property type="match status" value="1"/>
</dbReference>
<dbReference type="InterPro" id="IPR022790">
    <property type="entry name" value="GH26_dom"/>
</dbReference>
<dbReference type="InterPro" id="IPR005084">
    <property type="entry name" value="CBM6"/>
</dbReference>
<evidence type="ECO:0000259" key="6">
    <source>
        <dbReference type="PROSITE" id="PS50206"/>
    </source>
</evidence>
<feature type="domain" description="GH26" evidence="7">
    <location>
        <begin position="202"/>
        <end position="498"/>
    </location>
</feature>
<dbReference type="EMBL" id="JABMCB010000202">
    <property type="protein sequence ID" value="NUU79198.1"/>
    <property type="molecule type" value="Genomic_DNA"/>
</dbReference>
<evidence type="ECO:0000256" key="2">
    <source>
        <dbReference type="ARBA" id="ARBA00022801"/>
    </source>
</evidence>
<keyword evidence="9" id="KW-1185">Reference proteome</keyword>
<dbReference type="Proteomes" id="UP000526125">
    <property type="component" value="Unassembled WGS sequence"/>
</dbReference>
<reference evidence="8 9" key="1">
    <citation type="submission" date="2020-05" db="EMBL/GenBank/DDBJ databases">
        <title>Genome Sequencing of Type Strains.</title>
        <authorList>
            <person name="Lemaire J.F."/>
            <person name="Inderbitzin P."/>
            <person name="Gregorio O.A."/>
            <person name="Collins S.B."/>
            <person name="Wespe N."/>
            <person name="Knight-Connoni V."/>
        </authorList>
    </citation>
    <scope>NUCLEOTIDE SEQUENCE [LARGE SCALE GENOMIC DNA]</scope>
    <source>
        <strain evidence="8 9">LMG 21957</strain>
    </source>
</reference>
<keyword evidence="3 4" id="KW-0326">Glycosidase</keyword>